<protein>
    <submittedName>
        <fullName evidence="2">Uncharacterized protein</fullName>
    </submittedName>
</protein>
<sequence>MDDGTHILMKQTLRVQREKCPASLYAGAPLCHPFPDVSKQRLTLKHFPEKCNNVRNGRSS</sequence>
<evidence type="ECO:0000313" key="1">
    <source>
        <dbReference type="Proteomes" id="UP000887565"/>
    </source>
</evidence>
<evidence type="ECO:0000313" key="2">
    <source>
        <dbReference type="WBParaSite" id="nRc.2.0.1.t09241-RA"/>
    </source>
</evidence>
<reference evidence="2" key="1">
    <citation type="submission" date="2022-11" db="UniProtKB">
        <authorList>
            <consortium name="WormBaseParasite"/>
        </authorList>
    </citation>
    <scope>IDENTIFICATION</scope>
</reference>
<keyword evidence="1" id="KW-1185">Reference proteome</keyword>
<organism evidence="1 2">
    <name type="scientific">Romanomermis culicivorax</name>
    <name type="common">Nematode worm</name>
    <dbReference type="NCBI Taxonomy" id="13658"/>
    <lineage>
        <taxon>Eukaryota</taxon>
        <taxon>Metazoa</taxon>
        <taxon>Ecdysozoa</taxon>
        <taxon>Nematoda</taxon>
        <taxon>Enoplea</taxon>
        <taxon>Dorylaimia</taxon>
        <taxon>Mermithida</taxon>
        <taxon>Mermithoidea</taxon>
        <taxon>Mermithidae</taxon>
        <taxon>Romanomermis</taxon>
    </lineage>
</organism>
<proteinExistence type="predicted"/>
<dbReference type="AlphaFoldDB" id="A0A915I650"/>
<dbReference type="Proteomes" id="UP000887565">
    <property type="component" value="Unplaced"/>
</dbReference>
<accession>A0A915I650</accession>
<name>A0A915I650_ROMCU</name>
<dbReference type="WBParaSite" id="nRc.2.0.1.t09241-RA">
    <property type="protein sequence ID" value="nRc.2.0.1.t09241-RA"/>
    <property type="gene ID" value="nRc.2.0.1.g09241"/>
</dbReference>